<sequence length="50" mass="5517">MRAAFHCQKKAAPILQMRIGAAFLLPPLVQEAVLVRKDDKLNSVAQVELS</sequence>
<evidence type="ECO:0000313" key="2">
    <source>
        <dbReference type="Proteomes" id="UP000199288"/>
    </source>
</evidence>
<reference evidence="2" key="1">
    <citation type="submission" date="2016-10" db="EMBL/GenBank/DDBJ databases">
        <authorList>
            <person name="Varghese N."/>
            <person name="Submissions S."/>
        </authorList>
    </citation>
    <scope>NUCLEOTIDE SEQUENCE [LARGE SCALE GENOMIC DNA]</scope>
    <source>
        <strain evidence="2">KPR-1</strain>
    </source>
</reference>
<keyword evidence="2" id="KW-1185">Reference proteome</keyword>
<proteinExistence type="predicted"/>
<dbReference type="Proteomes" id="UP000199288">
    <property type="component" value="Unassembled WGS sequence"/>
</dbReference>
<gene>
    <name evidence="1" type="ORF">SAMN02910418_02125</name>
</gene>
<evidence type="ECO:0000313" key="1">
    <source>
        <dbReference type="EMBL" id="SEA66258.1"/>
    </source>
</evidence>
<dbReference type="EMBL" id="FNQV01000014">
    <property type="protein sequence ID" value="SEA66258.1"/>
    <property type="molecule type" value="Genomic_DNA"/>
</dbReference>
<name>A0A1H4D101_9ACTO</name>
<accession>A0A1H4D101</accession>
<protein>
    <submittedName>
        <fullName evidence="1">Uncharacterized protein</fullName>
    </submittedName>
</protein>
<organism evidence="1 2">
    <name type="scientific">Bowdeniella nasicola</name>
    <dbReference type="NCBI Taxonomy" id="208480"/>
    <lineage>
        <taxon>Bacteria</taxon>
        <taxon>Bacillati</taxon>
        <taxon>Actinomycetota</taxon>
        <taxon>Actinomycetes</taxon>
        <taxon>Actinomycetales</taxon>
        <taxon>Actinomycetaceae</taxon>
        <taxon>Bowdeniella</taxon>
    </lineage>
</organism>
<dbReference type="AlphaFoldDB" id="A0A1H4D101"/>